<dbReference type="GO" id="GO:0045277">
    <property type="term" value="C:respiratory chain complex IV"/>
    <property type="evidence" value="ECO:0007669"/>
    <property type="project" value="InterPro"/>
</dbReference>
<gene>
    <name evidence="12" type="primary">LOC117654162</name>
</gene>
<dbReference type="InParanoid" id="A0A6P9AFM4"/>
<protein>
    <submittedName>
        <fullName evidence="12">Cytochrome c oxidase subunit 7C, mitochondrial</fullName>
    </submittedName>
</protein>
<sequence length="73" mass="7869">MIASSGARVASAVSRNFSTSVVRAGGHGQEGLWPKAGSNLPFSIENRYKLTLSFMLFTGSAFGLPFYLWLSKP</sequence>
<dbReference type="SUPFAM" id="SSF81427">
    <property type="entry name" value="Mitochondrial cytochrome c oxidase subunit VIIc (aka VIIIa)"/>
    <property type="match status" value="1"/>
</dbReference>
<dbReference type="UniPathway" id="UPA00705"/>
<evidence type="ECO:0000256" key="5">
    <source>
        <dbReference type="ARBA" id="ARBA00022792"/>
    </source>
</evidence>
<keyword evidence="7 10" id="KW-1133">Transmembrane helix</keyword>
<evidence type="ECO:0000256" key="8">
    <source>
        <dbReference type="ARBA" id="ARBA00023128"/>
    </source>
</evidence>
<keyword evidence="11" id="KW-1185">Reference proteome</keyword>
<dbReference type="OrthoDB" id="9974841at2759"/>
<dbReference type="InterPro" id="IPR036636">
    <property type="entry name" value="COX7C/Cox8_sf"/>
</dbReference>
<keyword evidence="6" id="KW-0809">Transit peptide</keyword>
<dbReference type="GO" id="GO:0006123">
    <property type="term" value="P:mitochondrial electron transport, cytochrome c to oxygen"/>
    <property type="evidence" value="ECO:0007669"/>
    <property type="project" value="InterPro"/>
</dbReference>
<comment type="similarity">
    <text evidence="3">Belongs to the cytochrome c oxidase VIIc family.</text>
</comment>
<reference evidence="12" key="1">
    <citation type="submission" date="2025-08" db="UniProtKB">
        <authorList>
            <consortium name="RefSeq"/>
        </authorList>
    </citation>
    <scope>IDENTIFICATION</scope>
    <source>
        <tissue evidence="12">Total insect</tissue>
    </source>
</reference>
<dbReference type="GeneID" id="117654162"/>
<evidence type="ECO:0000256" key="6">
    <source>
        <dbReference type="ARBA" id="ARBA00022946"/>
    </source>
</evidence>
<evidence type="ECO:0000256" key="7">
    <source>
        <dbReference type="ARBA" id="ARBA00022989"/>
    </source>
</evidence>
<name>A0A6P9AFM4_THRPL</name>
<evidence type="ECO:0000256" key="9">
    <source>
        <dbReference type="ARBA" id="ARBA00023136"/>
    </source>
</evidence>
<dbReference type="Gene3D" id="4.10.49.10">
    <property type="entry name" value="Cytochrome c oxidase subunit VIIc"/>
    <property type="match status" value="1"/>
</dbReference>
<evidence type="ECO:0000256" key="2">
    <source>
        <dbReference type="ARBA" id="ARBA00004673"/>
    </source>
</evidence>
<evidence type="ECO:0000256" key="3">
    <source>
        <dbReference type="ARBA" id="ARBA00010514"/>
    </source>
</evidence>
<keyword evidence="8" id="KW-0496">Mitochondrion</keyword>
<dbReference type="FunCoup" id="A0A6P9AFM4">
    <property type="interactions" value="1084"/>
</dbReference>
<dbReference type="Proteomes" id="UP000515158">
    <property type="component" value="Unplaced"/>
</dbReference>
<dbReference type="PANTHER" id="PTHR13313">
    <property type="entry name" value="CYTOCHROME C OXIDASE SUBUNIT VIIC"/>
    <property type="match status" value="1"/>
</dbReference>
<dbReference type="PANTHER" id="PTHR13313:SF0">
    <property type="entry name" value="CYTOCHROME C OXIDASE SUBUNIT 7C, MITOCHONDRIAL"/>
    <property type="match status" value="1"/>
</dbReference>
<comment type="pathway">
    <text evidence="2">Energy metabolism; oxidative phosphorylation.</text>
</comment>
<proteinExistence type="inferred from homology"/>
<evidence type="ECO:0000256" key="1">
    <source>
        <dbReference type="ARBA" id="ARBA00004434"/>
    </source>
</evidence>
<dbReference type="AlphaFoldDB" id="A0A6P9AFM4"/>
<evidence type="ECO:0000256" key="4">
    <source>
        <dbReference type="ARBA" id="ARBA00022692"/>
    </source>
</evidence>
<dbReference type="Pfam" id="PF02935">
    <property type="entry name" value="COX7C"/>
    <property type="match status" value="1"/>
</dbReference>
<dbReference type="GO" id="GO:0005743">
    <property type="term" value="C:mitochondrial inner membrane"/>
    <property type="evidence" value="ECO:0007669"/>
    <property type="project" value="UniProtKB-SubCell"/>
</dbReference>
<keyword evidence="9 10" id="KW-0472">Membrane</keyword>
<evidence type="ECO:0000256" key="10">
    <source>
        <dbReference type="SAM" id="Phobius"/>
    </source>
</evidence>
<dbReference type="InterPro" id="IPR004202">
    <property type="entry name" value="COX7C/Cox8"/>
</dbReference>
<evidence type="ECO:0000313" key="12">
    <source>
        <dbReference type="RefSeq" id="XP_034256270.1"/>
    </source>
</evidence>
<evidence type="ECO:0000313" key="11">
    <source>
        <dbReference type="Proteomes" id="UP000515158"/>
    </source>
</evidence>
<dbReference type="CTD" id="1350"/>
<dbReference type="RefSeq" id="XP_034256270.1">
    <property type="nucleotide sequence ID" value="XM_034400379.1"/>
</dbReference>
<accession>A0A6P9AFM4</accession>
<comment type="subcellular location">
    <subcellularLocation>
        <location evidence="1">Mitochondrion inner membrane</location>
        <topology evidence="1">Single-pass membrane protein</topology>
    </subcellularLocation>
</comment>
<dbReference type="KEGG" id="tpal:117654162"/>
<keyword evidence="5" id="KW-0999">Mitochondrion inner membrane</keyword>
<organism evidence="12">
    <name type="scientific">Thrips palmi</name>
    <name type="common">Melon thrips</name>
    <dbReference type="NCBI Taxonomy" id="161013"/>
    <lineage>
        <taxon>Eukaryota</taxon>
        <taxon>Metazoa</taxon>
        <taxon>Ecdysozoa</taxon>
        <taxon>Arthropoda</taxon>
        <taxon>Hexapoda</taxon>
        <taxon>Insecta</taxon>
        <taxon>Pterygota</taxon>
        <taxon>Neoptera</taxon>
        <taxon>Paraneoptera</taxon>
        <taxon>Thysanoptera</taxon>
        <taxon>Terebrantia</taxon>
        <taxon>Thripoidea</taxon>
        <taxon>Thripidae</taxon>
        <taxon>Thrips</taxon>
    </lineage>
</organism>
<keyword evidence="4 10" id="KW-0812">Transmembrane</keyword>
<feature type="transmembrane region" description="Helical" evidence="10">
    <location>
        <begin position="50"/>
        <end position="70"/>
    </location>
</feature>